<sequence length="117" mass="12582">MALSLIADTTIPEQLQMIQWAGLQEKLDVFNAQSAGAIRLSSTPAMLASKPGSHYEDIRFKTISSLDNRADVATDGDITTLKLETNKGASVLQTRSLGPVEVSDDFSERSLSNGPMV</sequence>
<organism evidence="1">
    <name type="scientific">marine sediment metagenome</name>
    <dbReference type="NCBI Taxonomy" id="412755"/>
    <lineage>
        <taxon>unclassified sequences</taxon>
        <taxon>metagenomes</taxon>
        <taxon>ecological metagenomes</taxon>
    </lineage>
</organism>
<proteinExistence type="predicted"/>
<dbReference type="EMBL" id="BARS01020765">
    <property type="protein sequence ID" value="GAG11140.1"/>
    <property type="molecule type" value="Genomic_DNA"/>
</dbReference>
<dbReference type="Pfam" id="PF20036">
    <property type="entry name" value="Gp13-like"/>
    <property type="match status" value="1"/>
</dbReference>
<feature type="non-terminal residue" evidence="1">
    <location>
        <position position="117"/>
    </location>
</feature>
<reference evidence="1" key="1">
    <citation type="journal article" date="2014" name="Front. Microbiol.">
        <title>High frequency of phylogenetically diverse reductive dehalogenase-homologous genes in deep subseafloor sedimentary metagenomes.</title>
        <authorList>
            <person name="Kawai M."/>
            <person name="Futagami T."/>
            <person name="Toyoda A."/>
            <person name="Takaki Y."/>
            <person name="Nishi S."/>
            <person name="Hori S."/>
            <person name="Arai W."/>
            <person name="Tsubouchi T."/>
            <person name="Morono Y."/>
            <person name="Uchiyama I."/>
            <person name="Ito T."/>
            <person name="Fujiyama A."/>
            <person name="Inagaki F."/>
            <person name="Takami H."/>
        </authorList>
    </citation>
    <scope>NUCLEOTIDE SEQUENCE</scope>
    <source>
        <strain evidence="1">Expedition CK06-06</strain>
    </source>
</reference>
<accession>X0UZ82</accession>
<comment type="caution">
    <text evidence="1">The sequence shown here is derived from an EMBL/GenBank/DDBJ whole genome shotgun (WGS) entry which is preliminary data.</text>
</comment>
<gene>
    <name evidence="1" type="ORF">S01H1_33445</name>
</gene>
<dbReference type="AlphaFoldDB" id="X0UZ82"/>
<dbReference type="InterPro" id="IPR045404">
    <property type="entry name" value="Gp13-like"/>
</dbReference>
<name>X0UZ82_9ZZZZ</name>
<evidence type="ECO:0000313" key="1">
    <source>
        <dbReference type="EMBL" id="GAG11140.1"/>
    </source>
</evidence>
<protein>
    <submittedName>
        <fullName evidence="1">Uncharacterized protein</fullName>
    </submittedName>
</protein>